<dbReference type="Proteomes" id="UP000826271">
    <property type="component" value="Unassembled WGS sequence"/>
</dbReference>
<keyword evidence="1" id="KW-0812">Transmembrane</keyword>
<keyword evidence="1" id="KW-1133">Transmembrane helix</keyword>
<proteinExistence type="predicted"/>
<reference evidence="2" key="1">
    <citation type="submission" date="2019-10" db="EMBL/GenBank/DDBJ databases">
        <authorList>
            <person name="Zhang R."/>
            <person name="Pan Y."/>
            <person name="Wang J."/>
            <person name="Ma R."/>
            <person name="Yu S."/>
        </authorList>
    </citation>
    <scope>NUCLEOTIDE SEQUENCE</scope>
    <source>
        <strain evidence="2">LA-IB0</strain>
        <tissue evidence="2">Leaf</tissue>
    </source>
</reference>
<name>A0AAV6WWQ7_9LAMI</name>
<comment type="caution">
    <text evidence="2">The sequence shown here is derived from an EMBL/GenBank/DDBJ whole genome shotgun (WGS) entry which is preliminary data.</text>
</comment>
<organism evidence="2 3">
    <name type="scientific">Buddleja alternifolia</name>
    <dbReference type="NCBI Taxonomy" id="168488"/>
    <lineage>
        <taxon>Eukaryota</taxon>
        <taxon>Viridiplantae</taxon>
        <taxon>Streptophyta</taxon>
        <taxon>Embryophyta</taxon>
        <taxon>Tracheophyta</taxon>
        <taxon>Spermatophyta</taxon>
        <taxon>Magnoliopsida</taxon>
        <taxon>eudicotyledons</taxon>
        <taxon>Gunneridae</taxon>
        <taxon>Pentapetalae</taxon>
        <taxon>asterids</taxon>
        <taxon>lamiids</taxon>
        <taxon>Lamiales</taxon>
        <taxon>Scrophulariaceae</taxon>
        <taxon>Buddlejeae</taxon>
        <taxon>Buddleja</taxon>
    </lineage>
</organism>
<dbReference type="AlphaFoldDB" id="A0AAV6WWQ7"/>
<dbReference type="PANTHER" id="PTHR34064:SF5">
    <property type="entry name" value="PROTEIN, PUTATIVE-RELATED"/>
    <property type="match status" value="1"/>
</dbReference>
<dbReference type="PANTHER" id="PTHR34064">
    <property type="entry name" value="OS04G0672300 PROTEIN"/>
    <property type="match status" value="1"/>
</dbReference>
<dbReference type="EMBL" id="WHWC01000011">
    <property type="protein sequence ID" value="KAG8373370.1"/>
    <property type="molecule type" value="Genomic_DNA"/>
</dbReference>
<feature type="transmembrane region" description="Helical" evidence="1">
    <location>
        <begin position="196"/>
        <end position="216"/>
    </location>
</feature>
<gene>
    <name evidence="2" type="ORF">BUALT_Bualt11G0017200</name>
</gene>
<keyword evidence="3" id="KW-1185">Reference proteome</keyword>
<sequence length="228" mass="26008">MAVNSSEEKLYDDGEVCDKELLLQNLLFFGLEIVYDAVECQNVQSVVVLADGDFINHQYELPSNISNVEVPNMMKSEMCLNSEPNLLNHTNLKMDKVNNNAPCILDVDIEKGTAEISKSNEEFVANLKSDDSLVRALQREIWLQIVGKFMQLLMNHGTELPKFTSRDKLVADRVNEMPTNRFRKYKRSHSFNSRRVVLMFSILSSMGTMILIYLTLRVRQLSEGPGNI</sequence>
<evidence type="ECO:0000256" key="1">
    <source>
        <dbReference type="SAM" id="Phobius"/>
    </source>
</evidence>
<keyword evidence="1" id="KW-0472">Membrane</keyword>
<accession>A0AAV6WWQ7</accession>
<evidence type="ECO:0000313" key="2">
    <source>
        <dbReference type="EMBL" id="KAG8373370.1"/>
    </source>
</evidence>
<evidence type="ECO:0000313" key="3">
    <source>
        <dbReference type="Proteomes" id="UP000826271"/>
    </source>
</evidence>
<protein>
    <submittedName>
        <fullName evidence="2">Uncharacterized protein</fullName>
    </submittedName>
</protein>